<evidence type="ECO:0000256" key="1">
    <source>
        <dbReference type="SAM" id="MobiDB-lite"/>
    </source>
</evidence>
<evidence type="ECO:0000313" key="4">
    <source>
        <dbReference type="Proteomes" id="UP000011715"/>
    </source>
</evidence>
<proteinExistence type="predicted"/>
<reference evidence="2" key="1">
    <citation type="submission" date="2010-05" db="EMBL/GenBank/DDBJ databases">
        <title>The Genome Sequence of Magnaporthe poae strain ATCC 64411.</title>
        <authorList>
            <consortium name="The Broad Institute Genome Sequencing Platform"/>
            <consortium name="Broad Institute Genome Sequencing Center for Infectious Disease"/>
            <person name="Ma L.-J."/>
            <person name="Dead R."/>
            <person name="Young S."/>
            <person name="Zeng Q."/>
            <person name="Koehrsen M."/>
            <person name="Alvarado L."/>
            <person name="Berlin A."/>
            <person name="Chapman S.B."/>
            <person name="Chen Z."/>
            <person name="Freedman E."/>
            <person name="Gellesch M."/>
            <person name="Goldberg J."/>
            <person name="Griggs A."/>
            <person name="Gujja S."/>
            <person name="Heilman E.R."/>
            <person name="Heiman D."/>
            <person name="Hepburn T."/>
            <person name="Howarth C."/>
            <person name="Jen D."/>
            <person name="Larson L."/>
            <person name="Mehta T."/>
            <person name="Neiman D."/>
            <person name="Pearson M."/>
            <person name="Roberts A."/>
            <person name="Saif S."/>
            <person name="Shea T."/>
            <person name="Shenoy N."/>
            <person name="Sisk P."/>
            <person name="Stolte C."/>
            <person name="Sykes S."/>
            <person name="Walk T."/>
            <person name="White J."/>
            <person name="Yandava C."/>
            <person name="Haas B."/>
            <person name="Nusbaum C."/>
            <person name="Birren B."/>
        </authorList>
    </citation>
    <scope>NUCLEOTIDE SEQUENCE</scope>
    <source>
        <strain evidence="2">ATCC 64411</strain>
    </source>
</reference>
<reference evidence="3" key="4">
    <citation type="journal article" date="2015" name="G3 (Bethesda)">
        <title>Genome sequences of three phytopathogenic species of the Magnaporthaceae family of fungi.</title>
        <authorList>
            <person name="Okagaki L.H."/>
            <person name="Nunes C.C."/>
            <person name="Sailsbery J."/>
            <person name="Clay B."/>
            <person name="Brown D."/>
            <person name="John T."/>
            <person name="Oh Y."/>
            <person name="Young N."/>
            <person name="Fitzgerald M."/>
            <person name="Haas B.J."/>
            <person name="Zeng Q."/>
            <person name="Young S."/>
            <person name="Adiconis X."/>
            <person name="Fan L."/>
            <person name="Levin J.Z."/>
            <person name="Mitchell T.K."/>
            <person name="Okubara P.A."/>
            <person name="Farman M.L."/>
            <person name="Kohn L.M."/>
            <person name="Birren B."/>
            <person name="Ma L.-J."/>
            <person name="Dean R.A."/>
        </authorList>
    </citation>
    <scope>NUCLEOTIDE SEQUENCE</scope>
    <source>
        <strain evidence="3">ATCC 64411 / 73-15</strain>
    </source>
</reference>
<dbReference type="EMBL" id="ADBL01000839">
    <property type="status" value="NOT_ANNOTATED_CDS"/>
    <property type="molecule type" value="Genomic_DNA"/>
</dbReference>
<dbReference type="EMBL" id="GL876967">
    <property type="protein sequence ID" value="KLU84463.1"/>
    <property type="molecule type" value="Genomic_DNA"/>
</dbReference>
<name>A0A0C4DU70_MAGP6</name>
<evidence type="ECO:0000313" key="3">
    <source>
        <dbReference type="EnsemblFungi" id="MAPG_03505T0"/>
    </source>
</evidence>
<accession>A0A0C4DU70</accession>
<organism evidence="3 4">
    <name type="scientific">Magnaporthiopsis poae (strain ATCC 64411 / 73-15)</name>
    <name type="common">Kentucky bluegrass fungus</name>
    <name type="synonym">Magnaporthe poae</name>
    <dbReference type="NCBI Taxonomy" id="644358"/>
    <lineage>
        <taxon>Eukaryota</taxon>
        <taxon>Fungi</taxon>
        <taxon>Dikarya</taxon>
        <taxon>Ascomycota</taxon>
        <taxon>Pezizomycotina</taxon>
        <taxon>Sordariomycetes</taxon>
        <taxon>Sordariomycetidae</taxon>
        <taxon>Magnaporthales</taxon>
        <taxon>Magnaporthaceae</taxon>
        <taxon>Magnaporthiopsis</taxon>
    </lineage>
</organism>
<keyword evidence="4" id="KW-1185">Reference proteome</keyword>
<sequence length="178" mass="19777">MGLFHASPPFRVDPAREGRKVHSRYPLRFPSIPCSLCAKSERKGPSSRKKNPPSIGTPPRAPIIMQNFGGRVKRLRVENKNMVFLLTGREDNSIIHDRRRVGHPDQEEGRMVFSLPGSKSNCLWPEAHGPKLSPKVEPDRALFSLLHSVSHFLRPLSILTPSNPCPGPSSPPSAPTKK</sequence>
<evidence type="ECO:0000313" key="2">
    <source>
        <dbReference type="EMBL" id="KLU84463.1"/>
    </source>
</evidence>
<reference evidence="2" key="3">
    <citation type="submission" date="2011-03" db="EMBL/GenBank/DDBJ databases">
        <title>Annotation of Magnaporthe poae ATCC 64411.</title>
        <authorList>
            <person name="Ma L.-J."/>
            <person name="Dead R."/>
            <person name="Young S.K."/>
            <person name="Zeng Q."/>
            <person name="Gargeya S."/>
            <person name="Fitzgerald M."/>
            <person name="Haas B."/>
            <person name="Abouelleil A."/>
            <person name="Alvarado L."/>
            <person name="Arachchi H.M."/>
            <person name="Berlin A."/>
            <person name="Brown A."/>
            <person name="Chapman S.B."/>
            <person name="Chen Z."/>
            <person name="Dunbar C."/>
            <person name="Freedman E."/>
            <person name="Gearin G."/>
            <person name="Gellesch M."/>
            <person name="Goldberg J."/>
            <person name="Griggs A."/>
            <person name="Gujja S."/>
            <person name="Heiman D."/>
            <person name="Howarth C."/>
            <person name="Larson L."/>
            <person name="Lui A."/>
            <person name="MacDonald P.J.P."/>
            <person name="Mehta T."/>
            <person name="Montmayeur A."/>
            <person name="Murphy C."/>
            <person name="Neiman D."/>
            <person name="Pearson M."/>
            <person name="Priest M."/>
            <person name="Roberts A."/>
            <person name="Saif S."/>
            <person name="Shea T."/>
            <person name="Shenoy N."/>
            <person name="Sisk P."/>
            <person name="Stolte C."/>
            <person name="Sykes S."/>
            <person name="Yandava C."/>
            <person name="Wortman J."/>
            <person name="Nusbaum C."/>
            <person name="Birren B."/>
        </authorList>
    </citation>
    <scope>NUCLEOTIDE SEQUENCE</scope>
    <source>
        <strain evidence="2">ATCC 64411</strain>
    </source>
</reference>
<dbReference type="AlphaFoldDB" id="A0A0C4DU70"/>
<dbReference type="VEuPathDB" id="FungiDB:MAPG_03505"/>
<protein>
    <submittedName>
        <fullName evidence="2 3">Uncharacterized protein</fullName>
    </submittedName>
</protein>
<dbReference type="EnsemblFungi" id="MAPG_03505T0">
    <property type="protein sequence ID" value="MAPG_03505T0"/>
    <property type="gene ID" value="MAPG_03505"/>
</dbReference>
<dbReference type="Proteomes" id="UP000011715">
    <property type="component" value="Unassembled WGS sequence"/>
</dbReference>
<reference evidence="4" key="2">
    <citation type="submission" date="2010-05" db="EMBL/GenBank/DDBJ databases">
        <title>The genome sequence of Magnaporthe poae strain ATCC 64411.</title>
        <authorList>
            <person name="Ma L.-J."/>
            <person name="Dead R."/>
            <person name="Young S."/>
            <person name="Zeng Q."/>
            <person name="Koehrsen M."/>
            <person name="Alvarado L."/>
            <person name="Berlin A."/>
            <person name="Chapman S.B."/>
            <person name="Chen Z."/>
            <person name="Freedman E."/>
            <person name="Gellesch M."/>
            <person name="Goldberg J."/>
            <person name="Griggs A."/>
            <person name="Gujja S."/>
            <person name="Heilman E.R."/>
            <person name="Heiman D."/>
            <person name="Hepburn T."/>
            <person name="Howarth C."/>
            <person name="Jen D."/>
            <person name="Larson L."/>
            <person name="Mehta T."/>
            <person name="Neiman D."/>
            <person name="Pearson M."/>
            <person name="Roberts A."/>
            <person name="Saif S."/>
            <person name="Shea T."/>
            <person name="Shenoy N."/>
            <person name="Sisk P."/>
            <person name="Stolte C."/>
            <person name="Sykes S."/>
            <person name="Walk T."/>
            <person name="White J."/>
            <person name="Yandava C."/>
            <person name="Haas B."/>
            <person name="Nusbaum C."/>
            <person name="Birren B."/>
        </authorList>
    </citation>
    <scope>NUCLEOTIDE SEQUENCE [LARGE SCALE GENOMIC DNA]</scope>
    <source>
        <strain evidence="4">ATCC 64411 / 73-15</strain>
    </source>
</reference>
<reference evidence="3" key="5">
    <citation type="submission" date="2015-06" db="UniProtKB">
        <authorList>
            <consortium name="EnsemblFungi"/>
        </authorList>
    </citation>
    <scope>IDENTIFICATION</scope>
    <source>
        <strain evidence="3">ATCC 64411</strain>
    </source>
</reference>
<feature type="region of interest" description="Disordered" evidence="1">
    <location>
        <begin position="38"/>
        <end position="60"/>
    </location>
</feature>
<gene>
    <name evidence="2" type="ORF">MAPG_03505</name>
</gene>